<protein>
    <recommendedName>
        <fullName evidence="4">Band 7 domain-containing protein</fullName>
    </recommendedName>
</protein>
<dbReference type="InterPro" id="IPR036013">
    <property type="entry name" value="Band_7/SPFH_dom_sf"/>
</dbReference>
<dbReference type="PANTHER" id="PTHR10264">
    <property type="entry name" value="BAND 7 PROTEIN-RELATED"/>
    <property type="match status" value="1"/>
</dbReference>
<keyword evidence="6" id="KW-1185">Reference proteome</keyword>
<dbReference type="PROSITE" id="PS51257">
    <property type="entry name" value="PROKAR_LIPOPROTEIN"/>
    <property type="match status" value="1"/>
</dbReference>
<dbReference type="RefSeq" id="WP_106053194.1">
    <property type="nucleotide sequence ID" value="NZ_CALXOB010000042.1"/>
</dbReference>
<dbReference type="GO" id="GO:0005886">
    <property type="term" value="C:plasma membrane"/>
    <property type="evidence" value="ECO:0007669"/>
    <property type="project" value="InterPro"/>
</dbReference>
<evidence type="ECO:0000313" key="5">
    <source>
        <dbReference type="EMBL" id="MST95649.1"/>
    </source>
</evidence>
<comment type="subcellular location">
    <subcellularLocation>
        <location evidence="1">Membrane</location>
        <topology evidence="1">Single-pass membrane protein</topology>
    </subcellularLocation>
</comment>
<evidence type="ECO:0000313" key="6">
    <source>
        <dbReference type="Proteomes" id="UP000435649"/>
    </source>
</evidence>
<dbReference type="EMBL" id="VUNS01000001">
    <property type="protein sequence ID" value="MST95649.1"/>
    <property type="molecule type" value="Genomic_DNA"/>
</dbReference>
<dbReference type="Gene3D" id="3.30.479.30">
    <property type="entry name" value="Band 7 domain"/>
    <property type="match status" value="1"/>
</dbReference>
<dbReference type="AlphaFoldDB" id="A0A844FZC1"/>
<accession>A0A844FZC1</accession>
<feature type="domain" description="Band 7" evidence="4">
    <location>
        <begin position="164"/>
        <end position="335"/>
    </location>
</feature>
<name>A0A844FZC1_9BACT</name>
<reference evidence="5 6" key="1">
    <citation type="submission" date="2019-08" db="EMBL/GenBank/DDBJ databases">
        <title>In-depth cultivation of the pig gut microbiome towards novel bacterial diversity and tailored functional studies.</title>
        <authorList>
            <person name="Wylensek D."/>
            <person name="Hitch T.C.A."/>
            <person name="Clavel T."/>
        </authorList>
    </citation>
    <scope>NUCLEOTIDE SEQUENCE [LARGE SCALE GENOMIC DNA]</scope>
    <source>
        <strain evidence="5 6">BBE-744-WT-12</strain>
    </source>
</reference>
<sequence>MKLAAFGIILLLVLLVLLPLFVWFGCRIEPGNGEIAVLIRKTGKPLPPDELIARSPEQQGIQLEVLGEGRYFRNPYTWDWEILPITDVPAGKFAVLVRKFGRDLTDGRIIAPDDESKGVLADVLGTGKHRINPYAYEVRIYDDVRIMPGFIGVVTSVSGEDVFNGVRNENAYQHGFLVRPGRKGVLADVLKEGTHRINPFIYSVALVNIQSQRHEFSGDDAISFLTVDGFSVSLEGTVEFNIDESLAPRLAHEVGNMEDILKKLILPSVHGFARLEGSKKAATEFIIGESRQVFQTQLEKYLRENCRKWGVRINSVLIRDIIVPQEVAEIIRNRELAQQEARKYAEQIEQARSEAELQKQKMLAEQNSRKTEAETQRITATISARQKQMEQVIAAETELKVAEVALKTAEADAQAALNAAEAERRVVAERNLREAEVLKRQVQAYGGGDAYIRAMLYAKLMPGVKSIIGNSAGGGIFGLPLSEFPAAAPAEGGLK</sequence>
<proteinExistence type="inferred from homology"/>
<dbReference type="SMART" id="SM00244">
    <property type="entry name" value="PHB"/>
    <property type="match status" value="1"/>
</dbReference>
<dbReference type="InterPro" id="IPR043202">
    <property type="entry name" value="Band-7_stomatin-like"/>
</dbReference>
<gene>
    <name evidence="5" type="ORF">FYJ85_01120</name>
</gene>
<dbReference type="Pfam" id="PF01145">
    <property type="entry name" value="Band_7"/>
    <property type="match status" value="1"/>
</dbReference>
<keyword evidence="3" id="KW-0175">Coiled coil</keyword>
<evidence type="ECO:0000256" key="3">
    <source>
        <dbReference type="SAM" id="Coils"/>
    </source>
</evidence>
<comment type="caution">
    <text evidence="5">The sequence shown here is derived from an EMBL/GenBank/DDBJ whole genome shotgun (WGS) entry which is preliminary data.</text>
</comment>
<feature type="coiled-coil region" evidence="3">
    <location>
        <begin position="327"/>
        <end position="426"/>
    </location>
</feature>
<organism evidence="5 6">
    <name type="scientific">Victivallis lenta</name>
    <dbReference type="NCBI Taxonomy" id="2606640"/>
    <lineage>
        <taxon>Bacteria</taxon>
        <taxon>Pseudomonadati</taxon>
        <taxon>Lentisphaerota</taxon>
        <taxon>Lentisphaeria</taxon>
        <taxon>Victivallales</taxon>
        <taxon>Victivallaceae</taxon>
        <taxon>Victivallis</taxon>
    </lineage>
</organism>
<dbReference type="Proteomes" id="UP000435649">
    <property type="component" value="Unassembled WGS sequence"/>
</dbReference>
<evidence type="ECO:0000259" key="4">
    <source>
        <dbReference type="SMART" id="SM00244"/>
    </source>
</evidence>
<dbReference type="SUPFAM" id="SSF117892">
    <property type="entry name" value="Band 7/SPFH domain"/>
    <property type="match status" value="1"/>
</dbReference>
<evidence type="ECO:0000256" key="1">
    <source>
        <dbReference type="ARBA" id="ARBA00004167"/>
    </source>
</evidence>
<dbReference type="PANTHER" id="PTHR10264:SF19">
    <property type="entry name" value="AT06885P-RELATED"/>
    <property type="match status" value="1"/>
</dbReference>
<comment type="similarity">
    <text evidence="2">Belongs to the band 7/mec-2 family.</text>
</comment>
<dbReference type="InterPro" id="IPR001107">
    <property type="entry name" value="Band_7"/>
</dbReference>
<evidence type="ECO:0000256" key="2">
    <source>
        <dbReference type="ARBA" id="ARBA00008164"/>
    </source>
</evidence>